<organism evidence="3">
    <name type="scientific">Solibacter usitatus (strain Ellin6076)</name>
    <dbReference type="NCBI Taxonomy" id="234267"/>
    <lineage>
        <taxon>Bacteria</taxon>
        <taxon>Pseudomonadati</taxon>
        <taxon>Acidobacteriota</taxon>
        <taxon>Terriglobia</taxon>
        <taxon>Bryobacterales</taxon>
        <taxon>Solibacteraceae</taxon>
        <taxon>Candidatus Solibacter</taxon>
    </lineage>
</organism>
<dbReference type="AlphaFoldDB" id="Q020I5"/>
<feature type="transmembrane region" description="Helical" evidence="2">
    <location>
        <begin position="194"/>
        <end position="214"/>
    </location>
</feature>
<name>Q020I5_SOLUE</name>
<feature type="transmembrane region" description="Helical" evidence="2">
    <location>
        <begin position="166"/>
        <end position="182"/>
    </location>
</feature>
<accession>Q020I5</accession>
<keyword evidence="2" id="KW-1133">Transmembrane helix</keyword>
<dbReference type="eggNOG" id="COG1287">
    <property type="taxonomic scope" value="Bacteria"/>
</dbReference>
<feature type="transmembrane region" description="Helical" evidence="2">
    <location>
        <begin position="326"/>
        <end position="343"/>
    </location>
</feature>
<protein>
    <recommendedName>
        <fullName evidence="4">Glycosyltransferase RgtA/B/C/D-like domain-containing protein</fullName>
    </recommendedName>
</protein>
<evidence type="ECO:0008006" key="4">
    <source>
        <dbReference type="Google" id="ProtNLM"/>
    </source>
</evidence>
<dbReference type="KEGG" id="sus:Acid_3697"/>
<keyword evidence="2" id="KW-0472">Membrane</keyword>
<feature type="transmembrane region" description="Helical" evidence="2">
    <location>
        <begin position="279"/>
        <end position="298"/>
    </location>
</feature>
<reference evidence="3" key="1">
    <citation type="submission" date="2006-10" db="EMBL/GenBank/DDBJ databases">
        <title>Complete sequence of Solibacter usitatus Ellin6076.</title>
        <authorList>
            <consortium name="US DOE Joint Genome Institute"/>
            <person name="Copeland A."/>
            <person name="Lucas S."/>
            <person name="Lapidus A."/>
            <person name="Barry K."/>
            <person name="Detter J.C."/>
            <person name="Glavina del Rio T."/>
            <person name="Hammon N."/>
            <person name="Israni S."/>
            <person name="Dalin E."/>
            <person name="Tice H."/>
            <person name="Pitluck S."/>
            <person name="Thompson L.S."/>
            <person name="Brettin T."/>
            <person name="Bruce D."/>
            <person name="Han C."/>
            <person name="Tapia R."/>
            <person name="Gilna P."/>
            <person name="Schmutz J."/>
            <person name="Larimer F."/>
            <person name="Land M."/>
            <person name="Hauser L."/>
            <person name="Kyrpides N."/>
            <person name="Mikhailova N."/>
            <person name="Janssen P.H."/>
            <person name="Kuske C.R."/>
            <person name="Richardson P."/>
        </authorList>
    </citation>
    <scope>NUCLEOTIDE SEQUENCE</scope>
    <source>
        <strain evidence="3">Ellin6076</strain>
    </source>
</reference>
<gene>
    <name evidence="3" type="ordered locus">Acid_3697</name>
</gene>
<dbReference type="EMBL" id="CP000473">
    <property type="protein sequence ID" value="ABJ84668.1"/>
    <property type="molecule type" value="Genomic_DNA"/>
</dbReference>
<proteinExistence type="predicted"/>
<dbReference type="STRING" id="234267.Acid_3697"/>
<keyword evidence="2" id="KW-0812">Transmembrane</keyword>
<feature type="transmembrane region" description="Helical" evidence="2">
    <location>
        <begin position="21"/>
        <end position="43"/>
    </location>
</feature>
<evidence type="ECO:0000313" key="3">
    <source>
        <dbReference type="EMBL" id="ABJ84668.1"/>
    </source>
</evidence>
<dbReference type="InParanoid" id="Q020I5"/>
<dbReference type="HOGENOM" id="CLU_033063_0_0_0"/>
<feature type="transmembrane region" description="Helical" evidence="2">
    <location>
        <begin position="349"/>
        <end position="366"/>
    </location>
</feature>
<feature type="region of interest" description="Disordered" evidence="1">
    <location>
        <begin position="1"/>
        <end position="20"/>
    </location>
</feature>
<evidence type="ECO:0000256" key="1">
    <source>
        <dbReference type="SAM" id="MobiDB-lite"/>
    </source>
</evidence>
<feature type="transmembrane region" description="Helical" evidence="2">
    <location>
        <begin position="234"/>
        <end position="258"/>
    </location>
</feature>
<feature type="transmembrane region" description="Helical" evidence="2">
    <location>
        <begin position="143"/>
        <end position="160"/>
    </location>
</feature>
<evidence type="ECO:0000256" key="2">
    <source>
        <dbReference type="SAM" id="Phobius"/>
    </source>
</evidence>
<feature type="transmembrane region" description="Helical" evidence="2">
    <location>
        <begin position="103"/>
        <end position="136"/>
    </location>
</feature>
<sequence>MSRGRTLTQRKNHPRPSEPPAAPFPWLKIATLILTGAFLLGLFSTEIADTDFWWHLKTGQYIAENRTLPVPEPFAATSSIAPAYRGEERLRHFNLTHEWLSQVLMYAVYAVGGFPGIILARALLLAVLCALAGLLAARLSANFYGGIAASLATASVAIAFVADRPGIVSFLGVAVFVALLELRRGLWLLPALALLWANCHGGFPLGWLVLLAYAVDSLPFRRDTPWTPDSRRLWLVLACSVAASGINPNGFGVVATFLDYRRSPMTASLIEWQRPSLWGPPYGFDILLYAAALVLVISWRKVRLAHWFLFAAFAAASLTAFRNIPLIGFLAPVLIAAYFPFRFPLPRVLAWAPALLLLPGFATGIAQGRFLQLRVAGWTVPAGAADYLAANHVTGPIFNTYEQGGYLIWRLGPQTRVFIDGRSLSETAYRDYNTILFNAGYPADQVTGPRLALLDRYGVQAVVMNTVDYVSGAMYPLALALANPVGSDWALVYEDSQAVIFLRHPPPGTRLLANPLGRVLRHLDKECMAYIENSPDTPLCARTLGDYWLRNQAVDPARRMLLLYHAHTNRPDPSVDRALQLLDSLPR</sequence>